<dbReference type="InterPro" id="IPR020599">
    <property type="entry name" value="Transl_elong_fac_P/YeiP"/>
</dbReference>
<dbReference type="PIRSF" id="PIRSF005901">
    <property type="entry name" value="EF-P"/>
    <property type="match status" value="1"/>
</dbReference>
<evidence type="ECO:0000259" key="8">
    <source>
        <dbReference type="SMART" id="SM01185"/>
    </source>
</evidence>
<dbReference type="SUPFAM" id="SSF50104">
    <property type="entry name" value="Translation proteins SH3-like domain"/>
    <property type="match status" value="1"/>
</dbReference>
<dbReference type="AlphaFoldDB" id="A0A2M8L3L3"/>
<dbReference type="Proteomes" id="UP000231474">
    <property type="component" value="Unassembled WGS sequence"/>
</dbReference>
<comment type="pathway">
    <text evidence="2">Protein biosynthesis; polypeptide chain elongation.</text>
</comment>
<dbReference type="PANTHER" id="PTHR30053">
    <property type="entry name" value="ELONGATION FACTOR P"/>
    <property type="match status" value="1"/>
</dbReference>
<dbReference type="UniPathway" id="UPA00345"/>
<dbReference type="EMBL" id="PFEK01000041">
    <property type="protein sequence ID" value="PJE67496.1"/>
    <property type="molecule type" value="Genomic_DNA"/>
</dbReference>
<evidence type="ECO:0000313" key="9">
    <source>
        <dbReference type="EMBL" id="PJE67496.1"/>
    </source>
</evidence>
<sequence>MISVTELRAGRTFEENGEPFVVLKYEHTKMGRGTANIKVKVRNLKTGAVLEKTFISGAKVSEISTVKRKLQYLYCEASSSAYCKASSSAYKDKDNFYFMDPKTFEQFSISSEIISDQAPFLREEALVDVLFWEEKPLSIELPPKMEFEVKETGPGVRGDSATNIFKPATLENGLKIKVPLFINQG</sequence>
<dbReference type="HAMAP" id="MF_00141">
    <property type="entry name" value="EF_P"/>
    <property type="match status" value="1"/>
</dbReference>
<dbReference type="PANTHER" id="PTHR30053:SF12">
    <property type="entry name" value="ELONGATION FACTOR P (EF-P) FAMILY PROTEIN"/>
    <property type="match status" value="1"/>
</dbReference>
<evidence type="ECO:0000256" key="5">
    <source>
        <dbReference type="ARBA" id="ARBA00022768"/>
    </source>
</evidence>
<gene>
    <name evidence="9" type="ORF">COU95_02050</name>
</gene>
<dbReference type="Pfam" id="PF09285">
    <property type="entry name" value="Elong-fact-P_C"/>
    <property type="match status" value="1"/>
</dbReference>
<dbReference type="GO" id="GO:0043043">
    <property type="term" value="P:peptide biosynthetic process"/>
    <property type="evidence" value="ECO:0007669"/>
    <property type="project" value="InterPro"/>
</dbReference>
<proteinExistence type="inferred from homology"/>
<feature type="domain" description="Elongation factor P C-terminal" evidence="7">
    <location>
        <begin position="145"/>
        <end position="185"/>
    </location>
</feature>
<evidence type="ECO:0000256" key="3">
    <source>
        <dbReference type="ARBA" id="ARBA00009479"/>
    </source>
</evidence>
<dbReference type="GO" id="GO:0005829">
    <property type="term" value="C:cytosol"/>
    <property type="evidence" value="ECO:0007669"/>
    <property type="project" value="UniProtKB-ARBA"/>
</dbReference>
<dbReference type="Gene3D" id="2.40.50.140">
    <property type="entry name" value="Nucleic acid-binding proteins"/>
    <property type="match status" value="2"/>
</dbReference>
<organism evidence="9 10">
    <name type="scientific">Candidatus Shapirobacteria bacterium CG10_big_fil_rev_8_21_14_0_10_40_9</name>
    <dbReference type="NCBI Taxonomy" id="1974888"/>
    <lineage>
        <taxon>Bacteria</taxon>
        <taxon>Candidatus Shapironibacteriota</taxon>
    </lineage>
</organism>
<keyword evidence="5 9" id="KW-0251">Elongation factor</keyword>
<dbReference type="GO" id="GO:0003746">
    <property type="term" value="F:translation elongation factor activity"/>
    <property type="evidence" value="ECO:0007669"/>
    <property type="project" value="UniProtKB-KW"/>
</dbReference>
<dbReference type="InterPro" id="IPR013852">
    <property type="entry name" value="Transl_elong_P/YeiP_CS"/>
</dbReference>
<evidence type="ECO:0000256" key="4">
    <source>
        <dbReference type="ARBA" id="ARBA00022490"/>
    </source>
</evidence>
<evidence type="ECO:0000256" key="2">
    <source>
        <dbReference type="ARBA" id="ARBA00004815"/>
    </source>
</evidence>
<dbReference type="PROSITE" id="PS01275">
    <property type="entry name" value="EFP"/>
    <property type="match status" value="1"/>
</dbReference>
<dbReference type="InterPro" id="IPR008991">
    <property type="entry name" value="Translation_prot_SH3-like_sf"/>
</dbReference>
<evidence type="ECO:0000313" key="10">
    <source>
        <dbReference type="Proteomes" id="UP000231474"/>
    </source>
</evidence>
<dbReference type="CDD" id="cd04470">
    <property type="entry name" value="S1_EF-P_repeat_1"/>
    <property type="match status" value="1"/>
</dbReference>
<dbReference type="SMART" id="SM00841">
    <property type="entry name" value="Elong-fact-P_C"/>
    <property type="match status" value="1"/>
</dbReference>
<dbReference type="FunFam" id="2.40.50.140:FF:000004">
    <property type="entry name" value="Elongation factor P"/>
    <property type="match status" value="1"/>
</dbReference>
<dbReference type="Gene3D" id="2.30.30.30">
    <property type="match status" value="1"/>
</dbReference>
<comment type="similarity">
    <text evidence="3">Belongs to the elongation factor P family.</text>
</comment>
<keyword evidence="6" id="KW-0648">Protein biosynthesis</keyword>
<dbReference type="SUPFAM" id="SSF50249">
    <property type="entry name" value="Nucleic acid-binding proteins"/>
    <property type="match status" value="2"/>
</dbReference>
<comment type="caution">
    <text evidence="9">The sequence shown here is derived from an EMBL/GenBank/DDBJ whole genome shotgun (WGS) entry which is preliminary data.</text>
</comment>
<feature type="non-terminal residue" evidence="9">
    <location>
        <position position="185"/>
    </location>
</feature>
<dbReference type="InterPro" id="IPR011768">
    <property type="entry name" value="Transl_elongation_fac_P"/>
</dbReference>
<dbReference type="InterPro" id="IPR001059">
    <property type="entry name" value="Transl_elong_P/YeiP_cen"/>
</dbReference>
<dbReference type="InterPro" id="IPR013185">
    <property type="entry name" value="Transl_elong_KOW-like"/>
</dbReference>
<evidence type="ECO:0000256" key="6">
    <source>
        <dbReference type="ARBA" id="ARBA00022917"/>
    </source>
</evidence>
<dbReference type="InterPro" id="IPR012340">
    <property type="entry name" value="NA-bd_OB-fold"/>
</dbReference>
<keyword evidence="4" id="KW-0963">Cytoplasm</keyword>
<dbReference type="Pfam" id="PF08207">
    <property type="entry name" value="EFP_N"/>
    <property type="match status" value="1"/>
</dbReference>
<evidence type="ECO:0000256" key="1">
    <source>
        <dbReference type="ARBA" id="ARBA00004496"/>
    </source>
</evidence>
<reference evidence="10" key="1">
    <citation type="submission" date="2017-09" db="EMBL/GenBank/DDBJ databases">
        <title>Depth-based differentiation of microbial function through sediment-hosted aquifers and enrichment of novel symbionts in the deep terrestrial subsurface.</title>
        <authorList>
            <person name="Probst A.J."/>
            <person name="Ladd B."/>
            <person name="Jarett J.K."/>
            <person name="Geller-Mcgrath D.E."/>
            <person name="Sieber C.M.K."/>
            <person name="Emerson J.B."/>
            <person name="Anantharaman K."/>
            <person name="Thomas B.C."/>
            <person name="Malmstrom R."/>
            <person name="Stieglmeier M."/>
            <person name="Klingl A."/>
            <person name="Woyke T."/>
            <person name="Ryan C.M."/>
            <person name="Banfield J.F."/>
        </authorList>
    </citation>
    <scope>NUCLEOTIDE SEQUENCE [LARGE SCALE GENOMIC DNA]</scope>
</reference>
<dbReference type="InterPro" id="IPR014722">
    <property type="entry name" value="Rib_uL2_dom2"/>
</dbReference>
<dbReference type="InterPro" id="IPR015365">
    <property type="entry name" value="Elong-fact-P_C"/>
</dbReference>
<feature type="domain" description="Translation elongation factor P/YeiP central" evidence="8">
    <location>
        <begin position="67"/>
        <end position="137"/>
    </location>
</feature>
<dbReference type="SMART" id="SM01185">
    <property type="entry name" value="EFP"/>
    <property type="match status" value="1"/>
</dbReference>
<dbReference type="FunFam" id="2.40.50.140:FF:000009">
    <property type="entry name" value="Elongation factor P"/>
    <property type="match status" value="1"/>
</dbReference>
<protein>
    <submittedName>
        <fullName evidence="9">Elongation factor P</fullName>
    </submittedName>
</protein>
<name>A0A2M8L3L3_9BACT</name>
<accession>A0A2M8L3L3</accession>
<dbReference type="FunFam" id="2.30.30.30:FF:000003">
    <property type="entry name" value="Elongation factor P"/>
    <property type="match status" value="1"/>
</dbReference>
<dbReference type="Pfam" id="PF01132">
    <property type="entry name" value="EFP"/>
    <property type="match status" value="1"/>
</dbReference>
<comment type="subcellular location">
    <subcellularLocation>
        <location evidence="1">Cytoplasm</location>
    </subcellularLocation>
</comment>
<evidence type="ECO:0000259" key="7">
    <source>
        <dbReference type="SMART" id="SM00841"/>
    </source>
</evidence>